<protein>
    <submittedName>
        <fullName evidence="2">Uncharacterized protein</fullName>
    </submittedName>
</protein>
<dbReference type="InterPro" id="IPR008160">
    <property type="entry name" value="Collagen"/>
</dbReference>
<organism evidence="2 3">
    <name type="scientific">Nematostella vectensis</name>
    <name type="common">Starlet sea anemone</name>
    <dbReference type="NCBI Taxonomy" id="45351"/>
    <lineage>
        <taxon>Eukaryota</taxon>
        <taxon>Metazoa</taxon>
        <taxon>Cnidaria</taxon>
        <taxon>Anthozoa</taxon>
        <taxon>Hexacorallia</taxon>
        <taxon>Actiniaria</taxon>
        <taxon>Edwardsiidae</taxon>
        <taxon>Nematostella</taxon>
    </lineage>
</organism>
<keyword evidence="3" id="KW-1185">Reference proteome</keyword>
<feature type="region of interest" description="Disordered" evidence="1">
    <location>
        <begin position="1"/>
        <end position="42"/>
    </location>
</feature>
<evidence type="ECO:0000313" key="3">
    <source>
        <dbReference type="Proteomes" id="UP000001593"/>
    </source>
</evidence>
<feature type="compositionally biased region" description="Pro residues" evidence="1">
    <location>
        <begin position="124"/>
        <end position="133"/>
    </location>
</feature>
<evidence type="ECO:0000313" key="2">
    <source>
        <dbReference type="EMBL" id="EDO38084.1"/>
    </source>
</evidence>
<accession>A7SDW7</accession>
<feature type="compositionally biased region" description="Low complexity" evidence="1">
    <location>
        <begin position="100"/>
        <end position="123"/>
    </location>
</feature>
<dbReference type="KEGG" id="nve:5509615"/>
<feature type="region of interest" description="Disordered" evidence="1">
    <location>
        <begin position="77"/>
        <end position="195"/>
    </location>
</feature>
<gene>
    <name evidence="2" type="ORF">NEMVEDRAFT_v1g188642</name>
</gene>
<evidence type="ECO:0000256" key="1">
    <source>
        <dbReference type="SAM" id="MobiDB-lite"/>
    </source>
</evidence>
<dbReference type="PANTHER" id="PTHR24637">
    <property type="entry name" value="COLLAGEN"/>
    <property type="match status" value="1"/>
</dbReference>
<dbReference type="OrthoDB" id="8964326at2759"/>
<feature type="compositionally biased region" description="Basic and acidic residues" evidence="1">
    <location>
        <begin position="186"/>
        <end position="195"/>
    </location>
</feature>
<reference evidence="2 3" key="1">
    <citation type="journal article" date="2007" name="Science">
        <title>Sea anemone genome reveals ancestral eumetazoan gene repertoire and genomic organization.</title>
        <authorList>
            <person name="Putnam N.H."/>
            <person name="Srivastava M."/>
            <person name="Hellsten U."/>
            <person name="Dirks B."/>
            <person name="Chapman J."/>
            <person name="Salamov A."/>
            <person name="Terry A."/>
            <person name="Shapiro H."/>
            <person name="Lindquist E."/>
            <person name="Kapitonov V.V."/>
            <person name="Jurka J."/>
            <person name="Genikhovich G."/>
            <person name="Grigoriev I.V."/>
            <person name="Lucas S.M."/>
            <person name="Steele R.E."/>
            <person name="Finnerty J.R."/>
            <person name="Technau U."/>
            <person name="Martindale M.Q."/>
            <person name="Rokhsar D.S."/>
        </authorList>
    </citation>
    <scope>NUCLEOTIDE SEQUENCE [LARGE SCALE GENOMIC DNA]</scope>
    <source>
        <strain evidence="3">CH2 X CH6</strain>
    </source>
</reference>
<dbReference type="Proteomes" id="UP000001593">
    <property type="component" value="Unassembled WGS sequence"/>
</dbReference>
<dbReference type="HOGENOM" id="CLU_674937_0_0_1"/>
<dbReference type="EMBL" id="DS469633">
    <property type="protein sequence ID" value="EDO38084.1"/>
    <property type="molecule type" value="Genomic_DNA"/>
</dbReference>
<dbReference type="eggNOG" id="KOG3544">
    <property type="taxonomic scope" value="Eukaryota"/>
</dbReference>
<dbReference type="InParanoid" id="A7SDW7"/>
<name>A7SDW7_NEMVE</name>
<dbReference type="STRING" id="45351.A7SDW7"/>
<dbReference type="Pfam" id="PF01391">
    <property type="entry name" value="Collagen"/>
    <property type="match status" value="1"/>
</dbReference>
<dbReference type="AlphaFoldDB" id="A7SDW7"/>
<dbReference type="OMA" id="GWHREYD"/>
<proteinExistence type="predicted"/>
<feature type="compositionally biased region" description="Basic and acidic residues" evidence="1">
    <location>
        <begin position="12"/>
        <end position="22"/>
    </location>
</feature>
<sequence length="408" mass="44245">MPVHACECSGNAKRDVLDDTHGHGPSATHRNVLDQDASHNRKRRNDLTSRLAPMYQLQNQIQRLDVHVRLIREELERRRYSTGPRGPAGSPGMPGRNGLDGRPGMDGPMGMPGRDGTNGKEGSPGPPGAPGPPGVNGLQGLQGERGPIGPKGLMGDKGVQGLPGPKGDRGPTGLSGENGEPGARGDTGRKGEKGDKGVATCYVTKRGRRTPKPCYLASYMDDDDSSWESDSARATGVVYTRWGRTTCPQGGARSIYSGQAAATSHGKGRTGGSSFECMPNRPWFFGQRAPSDPIRNSSVVPQHPEQETDLKATFFYVTCARCLVKTRSIQVMLPARKECYKGWHREYDGFLGVQINRKDHKEMICIDRDALSMFSANDFVQALRADCDSFSCPPYTRGERLPCVVCTM</sequence>
<dbReference type="PhylomeDB" id="A7SDW7"/>
<dbReference type="GO" id="GO:0005615">
    <property type="term" value="C:extracellular space"/>
    <property type="evidence" value="ECO:0000318"/>
    <property type="project" value="GO_Central"/>
</dbReference>